<dbReference type="EMBL" id="PIFK01000086">
    <property type="protein sequence ID" value="PTP20224.1"/>
    <property type="molecule type" value="Genomic_DNA"/>
</dbReference>
<comment type="caution">
    <text evidence="3">The sequence shown here is derived from an EMBL/GenBank/DDBJ whole genome shotgun (WGS) entry which is preliminary data.</text>
</comment>
<reference evidence="3 4" key="1">
    <citation type="submission" date="2017-11" db="EMBL/GenBank/DDBJ databases">
        <title>Population delineation of vibrios coincides with oyster pathogenicity.</title>
        <authorList>
            <person name="Bruto M."/>
            <person name="Labreuche Y."/>
            <person name="James A."/>
            <person name="Piel D."/>
            <person name="Chenivesse S."/>
            <person name="Petton B."/>
            <person name="Polz M.F."/>
            <person name="Le Roux F."/>
        </authorList>
    </citation>
    <scope>NUCLEOTIDE SEQUENCE [LARGE SCALE GENOMIC DNA]</scope>
    <source>
        <strain evidence="3 4">FF_144</strain>
    </source>
</reference>
<evidence type="ECO:0000313" key="3">
    <source>
        <dbReference type="EMBL" id="PTP20224.1"/>
    </source>
</evidence>
<sequence length="470" mass="54392">MFTEGALNLNTVYEHNVIVNDGDDVFFGKLTLSPEKCILKVMSERRPSLGFSESTVIECSDQNKRFVLYVRDNIFERGLSLKSYLKGDTSFLEYVFEIAFAVCFEGGVCSTAKVSGLTMDFDKLKTWVGYTKTQQNLMEAGRGNAFNVQNKEFNQVLEGYGQLELYYEVQTHGDHSQFSSGMVFPPKLSLHYDKVIEVKGAYSEYKKLYELLTNFMGSDFQVESVELIMSRDNYSTTSLYFPLSQQTYERDYLLFPLSKNLRYPDRSIPELPLASFSNYFQLPEGEREVFSKYLSYQRMQINEERFLGYFRLLERLTLKKKAYVDQGSLEELLNEYKPDIVEKLKNCGANRSDVENLMSRVKGLNKLKYNTLKCILDFYKTLPSDLTDGLSLKQDEIKDICALRNDITHANPYTIKEADLKRYTAFINMLLYLALLKKIGIHTEIGSEIVHHLNGFHLIREFKTHRTTIV</sequence>
<name>A0A2T5EJB5_VIBSP</name>
<evidence type="ECO:0000259" key="2">
    <source>
        <dbReference type="Pfam" id="PF18862"/>
    </source>
</evidence>
<evidence type="ECO:0008006" key="5">
    <source>
        <dbReference type="Google" id="ProtNLM"/>
    </source>
</evidence>
<dbReference type="RefSeq" id="WP_108188389.1">
    <property type="nucleotide sequence ID" value="NZ_PIFK01000086.1"/>
</dbReference>
<evidence type="ECO:0000259" key="1">
    <source>
        <dbReference type="Pfam" id="PF18739"/>
    </source>
</evidence>
<dbReference type="InterPro" id="IPR041223">
    <property type="entry name" value="ApeA_NTD"/>
</dbReference>
<dbReference type="InterPro" id="IPR041229">
    <property type="entry name" value="HEPN_Apea"/>
</dbReference>
<evidence type="ECO:0000313" key="4">
    <source>
        <dbReference type="Proteomes" id="UP000244197"/>
    </source>
</evidence>
<accession>A0A2T5EJB5</accession>
<dbReference type="Pfam" id="PF18739">
    <property type="entry name" value="HEPN_Apea"/>
    <property type="match status" value="1"/>
</dbReference>
<organism evidence="3 4">
    <name type="scientific">Vibrio splendidus</name>
    <dbReference type="NCBI Taxonomy" id="29497"/>
    <lineage>
        <taxon>Bacteria</taxon>
        <taxon>Pseudomonadati</taxon>
        <taxon>Pseudomonadota</taxon>
        <taxon>Gammaproteobacteria</taxon>
        <taxon>Vibrionales</taxon>
        <taxon>Vibrionaceae</taxon>
        <taxon>Vibrio</taxon>
    </lineage>
</organism>
<dbReference type="Pfam" id="PF18862">
    <property type="entry name" value="ApeA_NTD1"/>
    <property type="match status" value="1"/>
</dbReference>
<protein>
    <recommendedName>
        <fullName evidence="5">ApeA N-terminal domain-containing protein</fullName>
    </recommendedName>
</protein>
<gene>
    <name evidence="3" type="ORF">CWO07_24240</name>
</gene>
<proteinExistence type="predicted"/>
<feature type="domain" description="Apea-like HEPN" evidence="1">
    <location>
        <begin position="308"/>
        <end position="444"/>
    </location>
</feature>
<dbReference type="AlphaFoldDB" id="A0A2T5EJB5"/>
<dbReference type="Proteomes" id="UP000244197">
    <property type="component" value="Unassembled WGS sequence"/>
</dbReference>
<feature type="domain" description="ApeA N-terminal" evidence="2">
    <location>
        <begin position="20"/>
        <end position="249"/>
    </location>
</feature>